<dbReference type="SUPFAM" id="SSF56553">
    <property type="entry name" value="Insert subdomain of RNA polymerase alpha subunit"/>
    <property type="match status" value="1"/>
</dbReference>
<keyword evidence="6 11" id="KW-0548">Nucleotidyltransferase</keyword>
<dbReference type="GO" id="GO:0005737">
    <property type="term" value="C:cytoplasm"/>
    <property type="evidence" value="ECO:0007669"/>
    <property type="project" value="UniProtKB-ARBA"/>
</dbReference>
<proteinExistence type="inferred from homology"/>
<gene>
    <name evidence="11" type="primary">rpoA</name>
    <name evidence="13" type="ordered locus">Clole_3517</name>
</gene>
<dbReference type="SUPFAM" id="SSF55257">
    <property type="entry name" value="RBP11-like subunits of RNA polymerase"/>
    <property type="match status" value="1"/>
</dbReference>
<evidence type="ECO:0000256" key="7">
    <source>
        <dbReference type="ARBA" id="ARBA00023163"/>
    </source>
</evidence>
<accession>F2JSG3</accession>
<comment type="domain">
    <text evidence="11">The N-terminal domain is essential for RNAP assembly and basal transcription, whereas the C-terminal domain is involved in interaction with transcriptional regulators and with upstream promoter elements.</text>
</comment>
<dbReference type="SUPFAM" id="SSF47789">
    <property type="entry name" value="C-terminal domain of RNA polymerase alpha subunit"/>
    <property type="match status" value="1"/>
</dbReference>
<comment type="function">
    <text evidence="11">DNA-dependent RNA polymerase catalyzes the transcription of DNA into RNA using the four ribonucleoside triphosphates as substrates.</text>
</comment>
<dbReference type="Proteomes" id="UP000008467">
    <property type="component" value="Chromosome"/>
</dbReference>
<evidence type="ECO:0000256" key="11">
    <source>
        <dbReference type="HAMAP-Rule" id="MF_00059"/>
    </source>
</evidence>
<evidence type="ECO:0000313" key="14">
    <source>
        <dbReference type="Proteomes" id="UP000008467"/>
    </source>
</evidence>
<dbReference type="InterPro" id="IPR036603">
    <property type="entry name" value="RBP11-like"/>
</dbReference>
<evidence type="ECO:0000259" key="12">
    <source>
        <dbReference type="SMART" id="SM00662"/>
    </source>
</evidence>
<evidence type="ECO:0000256" key="9">
    <source>
        <dbReference type="ARBA" id="ARBA00033070"/>
    </source>
</evidence>
<comment type="subunit">
    <text evidence="11">Homodimer. The RNAP catalytic core consists of 2 alpha, 1 beta, 1 beta' and 1 omega subunit. When a sigma factor is associated with the core the holoenzyme is formed, which can initiate transcription.</text>
</comment>
<dbReference type="NCBIfam" id="NF003515">
    <property type="entry name" value="PRK05182.2-1"/>
    <property type="match status" value="1"/>
</dbReference>
<dbReference type="InterPro" id="IPR011773">
    <property type="entry name" value="DNA-dir_RpoA"/>
</dbReference>
<comment type="catalytic activity">
    <reaction evidence="10 11">
        <text>RNA(n) + a ribonucleoside 5'-triphosphate = RNA(n+1) + diphosphate</text>
        <dbReference type="Rhea" id="RHEA:21248"/>
        <dbReference type="Rhea" id="RHEA-COMP:14527"/>
        <dbReference type="Rhea" id="RHEA-COMP:17342"/>
        <dbReference type="ChEBI" id="CHEBI:33019"/>
        <dbReference type="ChEBI" id="CHEBI:61557"/>
        <dbReference type="ChEBI" id="CHEBI:140395"/>
        <dbReference type="EC" id="2.7.7.6"/>
    </reaction>
</comment>
<feature type="region of interest" description="Alpha C-terminal domain (alpha-CTD)" evidence="11">
    <location>
        <begin position="253"/>
        <end position="321"/>
    </location>
</feature>
<dbReference type="CDD" id="cd06928">
    <property type="entry name" value="RNAP_alpha_NTD"/>
    <property type="match status" value="1"/>
</dbReference>
<evidence type="ECO:0000256" key="2">
    <source>
        <dbReference type="ARBA" id="ARBA00012418"/>
    </source>
</evidence>
<dbReference type="FunFam" id="1.10.150.20:FF:000001">
    <property type="entry name" value="DNA-directed RNA polymerase subunit alpha"/>
    <property type="match status" value="1"/>
</dbReference>
<dbReference type="RefSeq" id="WP_013658477.1">
    <property type="nucleotide sequence ID" value="NC_015275.1"/>
</dbReference>
<dbReference type="STRING" id="642492.Clole_3517"/>
<evidence type="ECO:0000313" key="13">
    <source>
        <dbReference type="EMBL" id="ADZ85201.1"/>
    </source>
</evidence>
<evidence type="ECO:0000256" key="6">
    <source>
        <dbReference type="ARBA" id="ARBA00022695"/>
    </source>
</evidence>
<dbReference type="InterPro" id="IPR036643">
    <property type="entry name" value="RNApol_insert_sf"/>
</dbReference>
<dbReference type="NCBIfam" id="NF003519">
    <property type="entry name" value="PRK05182.2-5"/>
    <property type="match status" value="1"/>
</dbReference>
<evidence type="ECO:0000256" key="5">
    <source>
        <dbReference type="ARBA" id="ARBA00022679"/>
    </source>
</evidence>
<dbReference type="HOGENOM" id="CLU_053084_0_1_9"/>
<dbReference type="NCBIfam" id="NF003513">
    <property type="entry name" value="PRK05182.1-2"/>
    <property type="match status" value="1"/>
</dbReference>
<dbReference type="GO" id="GO:0006351">
    <property type="term" value="P:DNA-templated transcription"/>
    <property type="evidence" value="ECO:0007669"/>
    <property type="project" value="UniProtKB-UniRule"/>
</dbReference>
<dbReference type="KEGG" id="cle:Clole_3517"/>
<dbReference type="SMART" id="SM00662">
    <property type="entry name" value="RPOLD"/>
    <property type="match status" value="1"/>
</dbReference>
<dbReference type="GO" id="GO:0003677">
    <property type="term" value="F:DNA binding"/>
    <property type="evidence" value="ECO:0007669"/>
    <property type="project" value="UniProtKB-UniRule"/>
</dbReference>
<evidence type="ECO:0000256" key="4">
    <source>
        <dbReference type="ARBA" id="ARBA00022478"/>
    </source>
</evidence>
<dbReference type="AlphaFoldDB" id="F2JSG3"/>
<dbReference type="Pfam" id="PF03118">
    <property type="entry name" value="RNA_pol_A_CTD"/>
    <property type="match status" value="1"/>
</dbReference>
<dbReference type="GO" id="GO:0003899">
    <property type="term" value="F:DNA-directed RNA polymerase activity"/>
    <property type="evidence" value="ECO:0007669"/>
    <property type="project" value="UniProtKB-UniRule"/>
</dbReference>
<dbReference type="InterPro" id="IPR011260">
    <property type="entry name" value="RNAP_asu_C"/>
</dbReference>
<dbReference type="Gene3D" id="2.170.120.12">
    <property type="entry name" value="DNA-directed RNA polymerase, insert domain"/>
    <property type="match status" value="1"/>
</dbReference>
<dbReference type="Gene3D" id="3.30.1360.10">
    <property type="entry name" value="RNA polymerase, RBP11-like subunit"/>
    <property type="match status" value="1"/>
</dbReference>
<dbReference type="Pfam" id="PF01193">
    <property type="entry name" value="RNA_pol_L"/>
    <property type="match status" value="1"/>
</dbReference>
<feature type="region of interest" description="Alpha N-terminal domain (alpha-NTD)" evidence="11">
    <location>
        <begin position="1"/>
        <end position="234"/>
    </location>
</feature>
<keyword evidence="4 11" id="KW-0240">DNA-directed RNA polymerase</keyword>
<keyword evidence="5 11" id="KW-0808">Transferase</keyword>
<dbReference type="Gene3D" id="1.10.150.20">
    <property type="entry name" value="5' to 3' exonuclease, C-terminal subdomain"/>
    <property type="match status" value="1"/>
</dbReference>
<dbReference type="FunFam" id="2.170.120.12:FF:000001">
    <property type="entry name" value="DNA-directed RNA polymerase subunit alpha"/>
    <property type="match status" value="1"/>
</dbReference>
<dbReference type="EC" id="2.7.7.6" evidence="2 11"/>
<sequence>MLEFEKPQIEIKELSQDGKYGCFVVEPLERGYGITLGNSLRRILSSSLPGSAISSVKVDGVLHEFSSIPGVKEDVVEIILNLKGLAIRDTSQGTEPKVIYIEKSGEGPVTGADIKCGPEIEILNPEHHIATLNGGANSNLSIEMTVTTGRGYEGVDKLKKTDLPIGVIPVDANANYTPVERVNFIVEDTRVGQQTDYDKLTLEVWTNGTLKPDEAVSLAAKVLSEHLNLFIDLSENARTTEIMVTKEDDSKEKTLEMTIEELDLSVRSFNCLKRAGINTVEDLTNKTEEEMMKVRNLGRKSLEEVFQKLNELGFQLKPSEE</sequence>
<name>F2JSG3_CELLD</name>
<evidence type="ECO:0000256" key="8">
    <source>
        <dbReference type="ARBA" id="ARBA00032524"/>
    </source>
</evidence>
<evidence type="ECO:0000256" key="10">
    <source>
        <dbReference type="ARBA" id="ARBA00048552"/>
    </source>
</evidence>
<dbReference type="Pfam" id="PF01000">
    <property type="entry name" value="RNA_pol_A_bac"/>
    <property type="match status" value="1"/>
</dbReference>
<dbReference type="NCBIfam" id="TIGR02027">
    <property type="entry name" value="rpoA"/>
    <property type="match status" value="1"/>
</dbReference>
<dbReference type="EMBL" id="CP002582">
    <property type="protein sequence ID" value="ADZ85201.1"/>
    <property type="molecule type" value="Genomic_DNA"/>
</dbReference>
<dbReference type="InterPro" id="IPR011263">
    <property type="entry name" value="DNA-dir_RNA_pol_RpoA/D/Rpb3"/>
</dbReference>
<organism evidence="13 14">
    <name type="scientific">Cellulosilyticum lentocellum (strain ATCC 49066 / DSM 5427 / NCIMB 11756 / RHM5)</name>
    <name type="common">Clostridium lentocellum</name>
    <dbReference type="NCBI Taxonomy" id="642492"/>
    <lineage>
        <taxon>Bacteria</taxon>
        <taxon>Bacillati</taxon>
        <taxon>Bacillota</taxon>
        <taxon>Clostridia</taxon>
        <taxon>Lachnospirales</taxon>
        <taxon>Cellulosilyticaceae</taxon>
        <taxon>Cellulosilyticum</taxon>
    </lineage>
</organism>
<keyword evidence="7 11" id="KW-0804">Transcription</keyword>
<evidence type="ECO:0000256" key="1">
    <source>
        <dbReference type="ARBA" id="ARBA00007123"/>
    </source>
</evidence>
<comment type="similarity">
    <text evidence="1 11">Belongs to the RNA polymerase alpha chain family.</text>
</comment>
<feature type="domain" description="DNA-directed RNA polymerase RpoA/D/Rpb3-type" evidence="12">
    <location>
        <begin position="20"/>
        <end position="233"/>
    </location>
</feature>
<keyword evidence="14" id="KW-1185">Reference proteome</keyword>
<evidence type="ECO:0000256" key="3">
    <source>
        <dbReference type="ARBA" id="ARBA00015972"/>
    </source>
</evidence>
<dbReference type="eggNOG" id="COG0202">
    <property type="taxonomic scope" value="Bacteria"/>
</dbReference>
<dbReference type="GO" id="GO:0046983">
    <property type="term" value="F:protein dimerization activity"/>
    <property type="evidence" value="ECO:0007669"/>
    <property type="project" value="InterPro"/>
</dbReference>
<protein>
    <recommendedName>
        <fullName evidence="3 11">DNA-directed RNA polymerase subunit alpha</fullName>
        <shortName evidence="11">RNAP subunit alpha</shortName>
        <ecNumber evidence="2 11">2.7.7.6</ecNumber>
    </recommendedName>
    <alternativeName>
        <fullName evidence="9 11">RNA polymerase subunit alpha</fullName>
    </alternativeName>
    <alternativeName>
        <fullName evidence="8 11">Transcriptase subunit alpha</fullName>
    </alternativeName>
</protein>
<dbReference type="InterPro" id="IPR011262">
    <property type="entry name" value="DNA-dir_RNA_pol_insert"/>
</dbReference>
<reference evidence="13 14" key="1">
    <citation type="journal article" date="2011" name="J. Bacteriol.">
        <title>Complete genome sequence of the cellulose-degrading bacterium Cellulosilyticum lentocellum.</title>
        <authorList>
            <consortium name="US DOE Joint Genome Institute"/>
            <person name="Miller D.A."/>
            <person name="Suen G."/>
            <person name="Bruce D."/>
            <person name="Copeland A."/>
            <person name="Cheng J.F."/>
            <person name="Detter C."/>
            <person name="Goodwin L.A."/>
            <person name="Han C.S."/>
            <person name="Hauser L.J."/>
            <person name="Land M.L."/>
            <person name="Lapidus A."/>
            <person name="Lucas S."/>
            <person name="Meincke L."/>
            <person name="Pitluck S."/>
            <person name="Tapia R."/>
            <person name="Teshima H."/>
            <person name="Woyke T."/>
            <person name="Fox B.G."/>
            <person name="Angert E.R."/>
            <person name="Currie C.R."/>
        </authorList>
    </citation>
    <scope>NUCLEOTIDE SEQUENCE [LARGE SCALE GENOMIC DNA]</scope>
    <source>
        <strain evidence="14">ATCC 49066 / DSM 5427 / NCIMB 11756 / RHM5</strain>
    </source>
</reference>
<dbReference type="HAMAP" id="MF_00059">
    <property type="entry name" value="RNApol_bact_RpoA"/>
    <property type="match status" value="1"/>
</dbReference>
<dbReference type="GO" id="GO:0000428">
    <property type="term" value="C:DNA-directed RNA polymerase complex"/>
    <property type="evidence" value="ECO:0007669"/>
    <property type="project" value="UniProtKB-KW"/>
</dbReference>